<accession>A0A1M7ZK69</accession>
<dbReference type="EMBL" id="FRXN01000007">
    <property type="protein sequence ID" value="SHO65209.1"/>
    <property type="molecule type" value="Genomic_DNA"/>
</dbReference>
<organism evidence="5 6">
    <name type="scientific">Algoriphagus zhangzhouensis</name>
    <dbReference type="NCBI Taxonomy" id="1073327"/>
    <lineage>
        <taxon>Bacteria</taxon>
        <taxon>Pseudomonadati</taxon>
        <taxon>Bacteroidota</taxon>
        <taxon>Cytophagia</taxon>
        <taxon>Cytophagales</taxon>
        <taxon>Cyclobacteriaceae</taxon>
        <taxon>Algoriphagus</taxon>
    </lineage>
</organism>
<dbReference type="STRING" id="1073327.SAMN04488108_3910"/>
<dbReference type="InterPro" id="IPR051721">
    <property type="entry name" value="Biopterin_syn/organic_redct"/>
</dbReference>
<dbReference type="PANTHER" id="PTHR44085:SF2">
    <property type="entry name" value="SEPIAPTERIN REDUCTASE"/>
    <property type="match status" value="1"/>
</dbReference>
<reference evidence="6" key="1">
    <citation type="submission" date="2016-12" db="EMBL/GenBank/DDBJ databases">
        <authorList>
            <person name="Varghese N."/>
            <person name="Submissions S."/>
        </authorList>
    </citation>
    <scope>NUCLEOTIDE SEQUENCE [LARGE SCALE GENOMIC DNA]</scope>
    <source>
        <strain evidence="6">DSM 25035</strain>
    </source>
</reference>
<evidence type="ECO:0000313" key="5">
    <source>
        <dbReference type="EMBL" id="SHO65209.1"/>
    </source>
</evidence>
<dbReference type="RefSeq" id="WP_073573515.1">
    <property type="nucleotide sequence ID" value="NZ_FRXN01000007.1"/>
</dbReference>
<dbReference type="SUPFAM" id="SSF51735">
    <property type="entry name" value="NAD(P)-binding Rossmann-fold domains"/>
    <property type="match status" value="1"/>
</dbReference>
<keyword evidence="2" id="KW-0963">Cytoplasm</keyword>
<dbReference type="GO" id="GO:0005737">
    <property type="term" value="C:cytoplasm"/>
    <property type="evidence" value="ECO:0007669"/>
    <property type="project" value="UniProtKB-SubCell"/>
</dbReference>
<dbReference type="PRINTS" id="PR00081">
    <property type="entry name" value="GDHRDH"/>
</dbReference>
<comment type="subcellular location">
    <subcellularLocation>
        <location evidence="1">Cytoplasm</location>
    </subcellularLocation>
</comment>
<evidence type="ECO:0000313" key="6">
    <source>
        <dbReference type="Proteomes" id="UP000184609"/>
    </source>
</evidence>
<evidence type="ECO:0000256" key="2">
    <source>
        <dbReference type="ARBA" id="ARBA00022490"/>
    </source>
</evidence>
<dbReference type="PROSITE" id="PS00061">
    <property type="entry name" value="ADH_SHORT"/>
    <property type="match status" value="1"/>
</dbReference>
<dbReference type="GO" id="GO:0006729">
    <property type="term" value="P:tetrahydrobiopterin biosynthetic process"/>
    <property type="evidence" value="ECO:0007669"/>
    <property type="project" value="TreeGrafter"/>
</dbReference>
<keyword evidence="4" id="KW-0560">Oxidoreductase</keyword>
<keyword evidence="6" id="KW-1185">Reference proteome</keyword>
<sequence>MSKTLLILTGHSKGLGRAILDQFLKKEGVEVLAISRTKLNIEASNLTQLPIDLSELEVLDKELESIFPIANYETIILINNAGWIGEIKPIGKLHPSEMRTQVNLNLLAPMFLTNSFVKSYKFTSSKNIVINISSGASSRPVSGWGGYCSTKAALAMFTLVAAKENKSDNFKFFSLAPGIVDTEMQADIRKSSDVDFPELEKFQDFKSNGDLSDPKEVAEKIDYLISNVEKFNEVIQDVRKF</sequence>
<dbReference type="AlphaFoldDB" id="A0A1M7ZK69"/>
<dbReference type="PANTHER" id="PTHR44085">
    <property type="entry name" value="SEPIAPTERIN REDUCTASE"/>
    <property type="match status" value="1"/>
</dbReference>
<dbReference type="Gene3D" id="3.40.50.720">
    <property type="entry name" value="NAD(P)-binding Rossmann-like Domain"/>
    <property type="match status" value="1"/>
</dbReference>
<dbReference type="InterPro" id="IPR002347">
    <property type="entry name" value="SDR_fam"/>
</dbReference>
<dbReference type="InterPro" id="IPR036291">
    <property type="entry name" value="NAD(P)-bd_dom_sf"/>
</dbReference>
<proteinExistence type="predicted"/>
<name>A0A1M7ZK69_9BACT</name>
<evidence type="ECO:0000256" key="4">
    <source>
        <dbReference type="ARBA" id="ARBA00023002"/>
    </source>
</evidence>
<dbReference type="GO" id="GO:0004757">
    <property type="term" value="F:sepiapterin reductase (NADP+) activity"/>
    <property type="evidence" value="ECO:0007669"/>
    <property type="project" value="TreeGrafter"/>
</dbReference>
<dbReference type="Pfam" id="PF00106">
    <property type="entry name" value="adh_short"/>
    <property type="match status" value="1"/>
</dbReference>
<dbReference type="InterPro" id="IPR020904">
    <property type="entry name" value="Sc_DH/Rdtase_CS"/>
</dbReference>
<evidence type="ECO:0000256" key="1">
    <source>
        <dbReference type="ARBA" id="ARBA00004496"/>
    </source>
</evidence>
<protein>
    <submittedName>
        <fullName evidence="5">Benzil reductase ((S)-benzoin forming)</fullName>
    </submittedName>
</protein>
<dbReference type="OrthoDB" id="9794387at2"/>
<gene>
    <name evidence="5" type="ORF">SAMN04488108_3910</name>
</gene>
<keyword evidence="3" id="KW-0521">NADP</keyword>
<dbReference type="Proteomes" id="UP000184609">
    <property type="component" value="Unassembled WGS sequence"/>
</dbReference>
<evidence type="ECO:0000256" key="3">
    <source>
        <dbReference type="ARBA" id="ARBA00022857"/>
    </source>
</evidence>